<dbReference type="VEuPathDB" id="FungiDB:BDEG_26288"/>
<dbReference type="OrthoDB" id="2129024at2759"/>
<reference evidence="1 2" key="2">
    <citation type="submission" date="2016-05" db="EMBL/GenBank/DDBJ databases">
        <title>Lineage-specific infection strategies underlie the spectrum of fungal disease in amphibians.</title>
        <authorList>
            <person name="Cuomo C.A."/>
            <person name="Farrer R.A."/>
            <person name="James T."/>
            <person name="Longcore J."/>
            <person name="Birren B."/>
        </authorList>
    </citation>
    <scope>NUCLEOTIDE SEQUENCE [LARGE SCALE GENOMIC DNA]</scope>
    <source>
        <strain evidence="1 2">JEL423</strain>
    </source>
</reference>
<sequence length="116" mass="13227">MEAHRLKSPPKAVSISMTLPTSNNTSKIPLFVKIIPATRDSVATKTIYIRDTDDDGELTDEYVEYSIKNNENLRDIYKNGKGLIHMADPKKVIVNFDDIEHGKKYQVYKYSQDFSG</sequence>
<protein>
    <submittedName>
        <fullName evidence="1">Uncharacterized protein</fullName>
    </submittedName>
</protein>
<name>A0A177WSV8_BATDL</name>
<evidence type="ECO:0000313" key="1">
    <source>
        <dbReference type="EMBL" id="OAJ42896.1"/>
    </source>
</evidence>
<dbReference type="AlphaFoldDB" id="A0A177WSV8"/>
<organism evidence="1 2">
    <name type="scientific">Batrachochytrium dendrobatidis (strain JEL423)</name>
    <dbReference type="NCBI Taxonomy" id="403673"/>
    <lineage>
        <taxon>Eukaryota</taxon>
        <taxon>Fungi</taxon>
        <taxon>Fungi incertae sedis</taxon>
        <taxon>Chytridiomycota</taxon>
        <taxon>Chytridiomycota incertae sedis</taxon>
        <taxon>Chytridiomycetes</taxon>
        <taxon>Rhizophydiales</taxon>
        <taxon>Rhizophydiales incertae sedis</taxon>
        <taxon>Batrachochytrium</taxon>
    </lineage>
</organism>
<dbReference type="EMBL" id="DS022308">
    <property type="protein sequence ID" value="OAJ42896.1"/>
    <property type="molecule type" value="Genomic_DNA"/>
</dbReference>
<accession>A0A177WSV8</accession>
<reference evidence="1 2" key="1">
    <citation type="submission" date="2006-10" db="EMBL/GenBank/DDBJ databases">
        <title>The Genome Sequence of Batrachochytrium dendrobatidis JEL423.</title>
        <authorList>
            <consortium name="The Broad Institute Genome Sequencing Platform"/>
            <person name="Birren B."/>
            <person name="Lander E."/>
            <person name="Galagan J."/>
            <person name="Cuomo C."/>
            <person name="Devon K."/>
            <person name="Jaffe D."/>
            <person name="Butler J."/>
            <person name="Alvarez P."/>
            <person name="Gnerre S."/>
            <person name="Grabherr M."/>
            <person name="Kleber M."/>
            <person name="Mauceli E."/>
            <person name="Brockman W."/>
            <person name="Young S."/>
            <person name="LaButti K."/>
            <person name="Sykes S."/>
            <person name="DeCaprio D."/>
            <person name="Crawford M."/>
            <person name="Koehrsen M."/>
            <person name="Engels R."/>
            <person name="Montgomery P."/>
            <person name="Pearson M."/>
            <person name="Howarth C."/>
            <person name="Larson L."/>
            <person name="White J."/>
            <person name="O'Leary S."/>
            <person name="Kodira C."/>
            <person name="Zeng Q."/>
            <person name="Yandava C."/>
            <person name="Alvarado L."/>
            <person name="Longcore J."/>
            <person name="James T."/>
        </authorList>
    </citation>
    <scope>NUCLEOTIDE SEQUENCE [LARGE SCALE GENOMIC DNA]</scope>
    <source>
        <strain evidence="1 2">JEL423</strain>
    </source>
</reference>
<evidence type="ECO:0000313" key="2">
    <source>
        <dbReference type="Proteomes" id="UP000077115"/>
    </source>
</evidence>
<dbReference type="Proteomes" id="UP000077115">
    <property type="component" value="Unassembled WGS sequence"/>
</dbReference>
<gene>
    <name evidence="1" type="ORF">BDEG_26288</name>
</gene>
<proteinExistence type="predicted"/>